<dbReference type="EC" id="3.6.4.-" evidence="9"/>
<comment type="subunit">
    <text evidence="9">Homohexamer. Forms an RuvA(8)-RuvB(12)-Holliday junction (HJ) complex. HJ DNA is sandwiched between 2 RuvA tetramers; dsDNA enters through RuvA and exits via RuvB. An RuvB hexamer assembles on each DNA strand where it exits the tetramer. Each RuvB hexamer is contacted by two RuvA subunits (via domain III) on 2 adjacent RuvB subunits; this complex drives branch migration. In the full resolvosome a probable DNA-RuvA(4)-RuvB(12)-RuvC(2) complex forms which resolves the HJ.</text>
</comment>
<comment type="function">
    <text evidence="9">The RuvA-RuvB-RuvC complex processes Holliday junction (HJ) DNA during genetic recombination and DNA repair, while the RuvA-RuvB complex plays an important role in the rescue of blocked DNA replication forks via replication fork reversal (RFR). RuvA specifically binds to HJ cruciform DNA, conferring on it an open structure. The RuvB hexamer acts as an ATP-dependent pump, pulling dsDNA into and through the RuvAB complex. RuvB forms 2 homohexamers on either side of HJ DNA bound by 1 or 2 RuvA tetramers; 4 subunits per hexamer contact DNA at a time. Coordinated motions by a converter formed by DNA-disengaged RuvB subunits stimulates ATP hydrolysis and nucleotide exchange. Immobilization of the converter enables RuvB to convert the ATP-contained energy into a lever motion, pulling 2 nucleotides of DNA out of the RuvA tetramer per ATP hydrolyzed, thus driving DNA branch migration. The RuvB motors rotate together with the DNA substrate, which together with the progressing nucleotide cycle form the mechanistic basis for DNA recombination by continuous HJ branch migration. Branch migration allows RuvC to scan DNA until it finds its consensus sequence, where it cleaves and resolves cruciform DNA.</text>
</comment>
<dbReference type="AlphaFoldDB" id="A0A149QS91"/>
<dbReference type="GO" id="GO:0016887">
    <property type="term" value="F:ATP hydrolysis activity"/>
    <property type="evidence" value="ECO:0007669"/>
    <property type="project" value="RHEA"/>
</dbReference>
<dbReference type="Gene3D" id="1.10.10.10">
    <property type="entry name" value="Winged helix-like DNA-binding domain superfamily/Winged helix DNA-binding domain"/>
    <property type="match status" value="1"/>
</dbReference>
<keyword evidence="7 9" id="KW-0233">DNA recombination</keyword>
<dbReference type="GO" id="GO:0005737">
    <property type="term" value="C:cytoplasm"/>
    <property type="evidence" value="ECO:0007669"/>
    <property type="project" value="UniProtKB-SubCell"/>
</dbReference>
<dbReference type="NCBIfam" id="NF000868">
    <property type="entry name" value="PRK00080.1"/>
    <property type="match status" value="1"/>
</dbReference>
<feature type="binding site" evidence="9">
    <location>
        <position position="308"/>
    </location>
    <ligand>
        <name>DNA</name>
        <dbReference type="ChEBI" id="CHEBI:16991"/>
    </ligand>
</feature>
<proteinExistence type="inferred from homology"/>
<evidence type="ECO:0000256" key="1">
    <source>
        <dbReference type="ARBA" id="ARBA00022490"/>
    </source>
</evidence>
<dbReference type="Pfam" id="PF17864">
    <property type="entry name" value="AAA_lid_4"/>
    <property type="match status" value="1"/>
</dbReference>
<evidence type="ECO:0000256" key="4">
    <source>
        <dbReference type="ARBA" id="ARBA00022801"/>
    </source>
</evidence>
<dbReference type="GO" id="GO:0009378">
    <property type="term" value="F:four-way junction helicase activity"/>
    <property type="evidence" value="ECO:0007669"/>
    <property type="project" value="InterPro"/>
</dbReference>
<comment type="subcellular location">
    <subcellularLocation>
        <location evidence="9">Cytoplasm</location>
    </subcellularLocation>
</comment>
<evidence type="ECO:0000313" key="11">
    <source>
        <dbReference type="EMBL" id="KXV00182.1"/>
    </source>
</evidence>
<dbReference type="PATRIC" id="fig|442.7.peg.3473"/>
<feature type="binding site" evidence="9">
    <location>
        <position position="214"/>
    </location>
    <ligand>
        <name>ATP</name>
        <dbReference type="ChEBI" id="CHEBI:30616"/>
    </ligand>
</feature>
<dbReference type="InterPro" id="IPR041445">
    <property type="entry name" value="AAA_lid_4"/>
</dbReference>
<dbReference type="HAMAP" id="MF_00016">
    <property type="entry name" value="DNA_HJ_migration_RuvB"/>
    <property type="match status" value="1"/>
</dbReference>
<dbReference type="SMART" id="SM00382">
    <property type="entry name" value="AAA"/>
    <property type="match status" value="1"/>
</dbReference>
<dbReference type="PANTHER" id="PTHR42848:SF1">
    <property type="entry name" value="HOLLIDAY JUNCTION BRANCH MIGRATION COMPLEX SUBUNIT RUVB"/>
    <property type="match status" value="1"/>
</dbReference>
<name>A0A149QS91_9PROT</name>
<dbReference type="InterPro" id="IPR004605">
    <property type="entry name" value="DNA_helicase_Holl-junc_RuvB"/>
</dbReference>
<dbReference type="Gene3D" id="1.10.8.60">
    <property type="match status" value="1"/>
</dbReference>
<evidence type="ECO:0000256" key="2">
    <source>
        <dbReference type="ARBA" id="ARBA00022741"/>
    </source>
</evidence>
<feature type="binding site" evidence="9">
    <location>
        <position position="306"/>
    </location>
    <ligand>
        <name>DNA</name>
        <dbReference type="ChEBI" id="CHEBI:16991"/>
    </ligand>
</feature>
<dbReference type="SUPFAM" id="SSF52540">
    <property type="entry name" value="P-loop containing nucleoside triphosphate hydrolases"/>
    <property type="match status" value="1"/>
</dbReference>
<evidence type="ECO:0000256" key="5">
    <source>
        <dbReference type="ARBA" id="ARBA00022840"/>
    </source>
</evidence>
<sequence length="326" mass="35517">MEPESAENCVLPDAAVSPQRLDEFSGQPEAVHYLQVALASCCARRSAMGHILFYGPPGLGKTTLAQIIANEMGVEAHVLMAPAIFKAAELAMTLVRLKPGDILFLDEIHALDRRIGEMFYNAIERFRLEIPGSDDHGVPAVSIDLAPFTLIGATTRPGRLELPLRDRFEHSVHLRRYDVNGLSEIVARSANLMGVDIDAGACREVALRSRGTPRVANRLLRRVRDFALAGGEASVTRDCAIRTFDWLGVTADGLDRASLQYLTALSERFEGGPAGLKSLSAAIGESSDYLEEEIEPWLVLQGYVNRGRNGRVLTTKGQELVHEGGS</sequence>
<dbReference type="InterPro" id="IPR008823">
    <property type="entry name" value="RuvB_wg_C"/>
</dbReference>
<protein>
    <recommendedName>
        <fullName evidence="9">Holliday junction branch migration complex subunit RuvB</fullName>
        <ecNumber evidence="9">3.6.4.-</ecNumber>
    </recommendedName>
</protein>
<feature type="region of interest" description="Small ATPAse domain (RuvB-S)" evidence="9">
    <location>
        <begin position="178"/>
        <end position="248"/>
    </location>
</feature>
<evidence type="ECO:0000256" key="9">
    <source>
        <dbReference type="HAMAP-Rule" id="MF_00016"/>
    </source>
</evidence>
<feature type="binding site" evidence="9">
    <location>
        <position position="63"/>
    </location>
    <ligand>
        <name>ATP</name>
        <dbReference type="ChEBI" id="CHEBI:30616"/>
    </ligand>
</feature>
<feature type="binding site" evidence="9">
    <location>
        <position position="167"/>
    </location>
    <ligand>
        <name>ATP</name>
        <dbReference type="ChEBI" id="CHEBI:30616"/>
    </ligand>
</feature>
<dbReference type="SUPFAM" id="SSF46785">
    <property type="entry name" value="Winged helix' DNA-binding domain"/>
    <property type="match status" value="1"/>
</dbReference>
<dbReference type="InterPro" id="IPR008824">
    <property type="entry name" value="RuvB-like_N"/>
</dbReference>
<keyword evidence="2 9" id="KW-0547">Nucleotide-binding</keyword>
<keyword evidence="6 9" id="KW-0238">DNA-binding</keyword>
<dbReference type="Gene3D" id="3.40.50.300">
    <property type="entry name" value="P-loop containing nucleotide triphosphate hydrolases"/>
    <property type="match status" value="1"/>
</dbReference>
<dbReference type="Proteomes" id="UP000075573">
    <property type="component" value="Unassembled WGS sequence"/>
</dbReference>
<comment type="domain">
    <text evidence="9">Has 3 domains, the large (RuvB-L) and small ATPase (RuvB-S) domains and the C-terminal head (RuvB-H) domain. The head domain binds DNA, while the ATPase domains jointly bind ATP, ADP or are empty depending on the state of the subunit in the translocation cycle. During a single DNA translocation step the structure of each domain remains the same, but their relative positions change.</text>
</comment>
<comment type="caution">
    <text evidence="11">The sequence shown here is derived from an EMBL/GenBank/DDBJ whole genome shotgun (WGS) entry which is preliminary data.</text>
</comment>
<dbReference type="Pfam" id="PF05491">
    <property type="entry name" value="WHD_RuvB"/>
    <property type="match status" value="1"/>
</dbReference>
<feature type="binding site" evidence="9">
    <location>
        <position position="311"/>
    </location>
    <ligand>
        <name>DNA</name>
        <dbReference type="ChEBI" id="CHEBI:16991"/>
    </ligand>
</feature>
<dbReference type="GO" id="GO:0005524">
    <property type="term" value="F:ATP binding"/>
    <property type="evidence" value="ECO:0007669"/>
    <property type="project" value="UniProtKB-UniRule"/>
</dbReference>
<dbReference type="InterPro" id="IPR027417">
    <property type="entry name" value="P-loop_NTPase"/>
</dbReference>
<feature type="region of interest" description="Head domain (RuvB-H)" evidence="9">
    <location>
        <begin position="251"/>
        <end position="326"/>
    </location>
</feature>
<comment type="caution">
    <text evidence="9">Lacks conserved residue(s) required for the propagation of feature annotation.</text>
</comment>
<dbReference type="GO" id="GO:0006310">
    <property type="term" value="P:DNA recombination"/>
    <property type="evidence" value="ECO:0007669"/>
    <property type="project" value="UniProtKB-UniRule"/>
</dbReference>
<dbReference type="GO" id="GO:0000400">
    <property type="term" value="F:four-way junction DNA binding"/>
    <property type="evidence" value="ECO:0007669"/>
    <property type="project" value="UniProtKB-UniRule"/>
</dbReference>
<organism evidence="11 12">
    <name type="scientific">Gluconobacter potus</name>
    <dbReference type="NCBI Taxonomy" id="2724927"/>
    <lineage>
        <taxon>Bacteria</taxon>
        <taxon>Pseudomonadati</taxon>
        <taxon>Pseudomonadota</taxon>
        <taxon>Alphaproteobacteria</taxon>
        <taxon>Acetobacterales</taxon>
        <taxon>Acetobacteraceae</taxon>
        <taxon>Gluconobacter</taxon>
    </lineage>
</organism>
<dbReference type="InterPro" id="IPR036390">
    <property type="entry name" value="WH_DNA-bd_sf"/>
</dbReference>
<keyword evidence="3 9" id="KW-0227">DNA damage</keyword>
<dbReference type="NCBIfam" id="TIGR00635">
    <property type="entry name" value="ruvB"/>
    <property type="match status" value="1"/>
</dbReference>
<feature type="domain" description="AAA+ ATPase" evidence="10">
    <location>
        <begin position="47"/>
        <end position="178"/>
    </location>
</feature>
<dbReference type="GO" id="GO:0006281">
    <property type="term" value="P:DNA repair"/>
    <property type="evidence" value="ECO:0007669"/>
    <property type="project" value="UniProtKB-UniRule"/>
</dbReference>
<evidence type="ECO:0000259" key="10">
    <source>
        <dbReference type="SMART" id="SM00382"/>
    </source>
</evidence>
<keyword evidence="8 9" id="KW-0234">DNA repair</keyword>
<evidence type="ECO:0000313" key="12">
    <source>
        <dbReference type="Proteomes" id="UP000075573"/>
    </source>
</evidence>
<dbReference type="Pfam" id="PF05496">
    <property type="entry name" value="RuvB_N"/>
    <property type="match status" value="1"/>
</dbReference>
<dbReference type="InterPro" id="IPR036388">
    <property type="entry name" value="WH-like_DNA-bd_sf"/>
</dbReference>
<gene>
    <name evidence="9" type="primary">ruvB</name>
    <name evidence="11" type="ORF">AD929_13350</name>
</gene>
<dbReference type="InterPro" id="IPR003593">
    <property type="entry name" value="AAA+_ATPase"/>
</dbReference>
<dbReference type="PANTHER" id="PTHR42848">
    <property type="match status" value="1"/>
</dbReference>
<feature type="binding site" evidence="9">
    <location>
        <position position="62"/>
    </location>
    <ligand>
        <name>Mg(2+)</name>
        <dbReference type="ChEBI" id="CHEBI:18420"/>
    </ligand>
</feature>
<evidence type="ECO:0000256" key="3">
    <source>
        <dbReference type="ARBA" id="ARBA00022763"/>
    </source>
</evidence>
<feature type="binding site" evidence="9">
    <location>
        <position position="177"/>
    </location>
    <ligand>
        <name>ATP</name>
        <dbReference type="ChEBI" id="CHEBI:30616"/>
    </ligand>
</feature>
<feature type="binding site" evidence="9">
    <location>
        <position position="62"/>
    </location>
    <ligand>
        <name>ATP</name>
        <dbReference type="ChEBI" id="CHEBI:30616"/>
    </ligand>
</feature>
<feature type="binding site" evidence="9">
    <location>
        <position position="58"/>
    </location>
    <ligand>
        <name>ATP</name>
        <dbReference type="ChEBI" id="CHEBI:30616"/>
    </ligand>
</feature>
<evidence type="ECO:0000256" key="8">
    <source>
        <dbReference type="ARBA" id="ARBA00023204"/>
    </source>
</evidence>
<evidence type="ECO:0000256" key="7">
    <source>
        <dbReference type="ARBA" id="ARBA00023172"/>
    </source>
</evidence>
<feature type="binding site" evidence="9">
    <location>
        <position position="61"/>
    </location>
    <ligand>
        <name>ATP</name>
        <dbReference type="ChEBI" id="CHEBI:30616"/>
    </ligand>
</feature>
<keyword evidence="5 9" id="KW-0067">ATP-binding</keyword>
<comment type="similarity">
    <text evidence="9">Belongs to the RuvB family.</text>
</comment>
<dbReference type="EMBL" id="LHZB01000118">
    <property type="protein sequence ID" value="KXV00182.1"/>
    <property type="molecule type" value="Genomic_DNA"/>
</dbReference>
<dbReference type="CDD" id="cd00009">
    <property type="entry name" value="AAA"/>
    <property type="match status" value="1"/>
</dbReference>
<keyword evidence="4 9" id="KW-0378">Hydrolase</keyword>
<comment type="catalytic activity">
    <reaction evidence="9">
        <text>ATP + H2O = ADP + phosphate + H(+)</text>
        <dbReference type="Rhea" id="RHEA:13065"/>
        <dbReference type="ChEBI" id="CHEBI:15377"/>
        <dbReference type="ChEBI" id="CHEBI:15378"/>
        <dbReference type="ChEBI" id="CHEBI:30616"/>
        <dbReference type="ChEBI" id="CHEBI:43474"/>
        <dbReference type="ChEBI" id="CHEBI:456216"/>
    </reaction>
</comment>
<reference evidence="11 12" key="1">
    <citation type="submission" date="2015-06" db="EMBL/GenBank/DDBJ databases">
        <title>Improved classification and identification of acetic acid bacteria using matrix-assisted laser desorption/ionization time-of-flight mass spectrometry; Gluconobacter nephelii and Gluconobacter uchimurae are later heterotypic synonyms of Gluconobacter japonicus and Gluconobacter oxydans, respectively.</title>
        <authorList>
            <person name="Li L."/>
            <person name="Cleenwerck I."/>
            <person name="De Vuyst L."/>
            <person name="Vandamme P."/>
        </authorList>
    </citation>
    <scope>NUCLEOTIDE SEQUENCE [LARGE SCALE GENOMIC DNA]</scope>
    <source>
        <strain evidence="11 12">LMG 1764</strain>
    </source>
</reference>
<dbReference type="GO" id="GO:0048476">
    <property type="term" value="C:Holliday junction resolvase complex"/>
    <property type="evidence" value="ECO:0007669"/>
    <property type="project" value="UniProtKB-UniRule"/>
</dbReference>
<accession>A0A149QS91</accession>
<keyword evidence="1 9" id="KW-0963">Cytoplasm</keyword>
<evidence type="ECO:0000256" key="6">
    <source>
        <dbReference type="ARBA" id="ARBA00023125"/>
    </source>
</evidence>